<protein>
    <submittedName>
        <fullName evidence="3">Abortive infection protein</fullName>
    </submittedName>
</protein>
<dbReference type="PANTHER" id="PTHR35797">
    <property type="entry name" value="PROTEASE-RELATED"/>
    <property type="match status" value="1"/>
</dbReference>
<feature type="transmembrane region" description="Helical" evidence="1">
    <location>
        <begin position="12"/>
        <end position="36"/>
    </location>
</feature>
<keyword evidence="1" id="KW-1133">Transmembrane helix</keyword>
<feature type="transmembrane region" description="Helical" evidence="1">
    <location>
        <begin position="89"/>
        <end position="114"/>
    </location>
</feature>
<keyword evidence="1" id="KW-0812">Transmembrane</keyword>
<feature type="transmembrane region" description="Helical" evidence="1">
    <location>
        <begin position="234"/>
        <end position="254"/>
    </location>
</feature>
<keyword evidence="4" id="KW-1185">Reference proteome</keyword>
<sequence length="297" mass="32362">MNNQRESLQIKPLLLFIALTFGATWAVEFFLISNGMRFDSLTGMSSPALWLMAVMWIPGASALLVTAFVEKKNFADLRDFLGLRLGTSLGAYFLTILLVPTLFAGIYLLSWGLGFGDFNPQIPGVETGETNLESVLQVMLPMSIVLGPFINLIFGLGEEIGWRGFMLPRLIPLGKPLAYSLLGILWGIWHAPLILAGFNYPGYPVGGIVMMCILCFAFGLFLNEMTLHYDSSILAGFIHGAVNAQGYGVWLLLFPDVHPLLGGSVGLTGIIVWLITGLLCSIILKRLAPPLSTPQPN</sequence>
<feature type="domain" description="CAAX prenyl protease 2/Lysostaphin resistance protein A-like" evidence="2">
    <location>
        <begin position="143"/>
        <end position="244"/>
    </location>
</feature>
<evidence type="ECO:0000259" key="2">
    <source>
        <dbReference type="Pfam" id="PF02517"/>
    </source>
</evidence>
<gene>
    <name evidence="3" type="ORF">SYK_11700</name>
</gene>
<evidence type="ECO:0000256" key="1">
    <source>
        <dbReference type="SAM" id="Phobius"/>
    </source>
</evidence>
<name>A0ABN6S0P6_9BACT</name>
<dbReference type="PANTHER" id="PTHR35797:SF1">
    <property type="entry name" value="PROTEASE"/>
    <property type="match status" value="1"/>
</dbReference>
<dbReference type="EMBL" id="AP026709">
    <property type="protein sequence ID" value="BDQ36810.1"/>
    <property type="molecule type" value="Genomic_DNA"/>
</dbReference>
<evidence type="ECO:0000313" key="3">
    <source>
        <dbReference type="EMBL" id="BDQ36810.1"/>
    </source>
</evidence>
<dbReference type="InterPro" id="IPR003675">
    <property type="entry name" value="Rce1/LyrA-like_dom"/>
</dbReference>
<feature type="transmembrane region" description="Helical" evidence="1">
    <location>
        <begin position="203"/>
        <end position="222"/>
    </location>
</feature>
<feature type="transmembrane region" description="Helical" evidence="1">
    <location>
        <begin position="134"/>
        <end position="156"/>
    </location>
</feature>
<evidence type="ECO:0000313" key="4">
    <source>
        <dbReference type="Proteomes" id="UP001317742"/>
    </source>
</evidence>
<accession>A0ABN6S0P6</accession>
<proteinExistence type="predicted"/>
<dbReference type="RefSeq" id="WP_281762691.1">
    <property type="nucleotide sequence ID" value="NZ_AP026709.1"/>
</dbReference>
<organism evidence="3 4">
    <name type="scientific">Pseudodesulfovibrio nedwellii</name>
    <dbReference type="NCBI Taxonomy" id="2973072"/>
    <lineage>
        <taxon>Bacteria</taxon>
        <taxon>Pseudomonadati</taxon>
        <taxon>Thermodesulfobacteriota</taxon>
        <taxon>Desulfovibrionia</taxon>
        <taxon>Desulfovibrionales</taxon>
        <taxon>Desulfovibrionaceae</taxon>
    </lineage>
</organism>
<dbReference type="Proteomes" id="UP001317742">
    <property type="component" value="Chromosome"/>
</dbReference>
<feature type="transmembrane region" description="Helical" evidence="1">
    <location>
        <begin position="177"/>
        <end position="197"/>
    </location>
</feature>
<dbReference type="Pfam" id="PF02517">
    <property type="entry name" value="Rce1-like"/>
    <property type="match status" value="1"/>
</dbReference>
<feature type="transmembrane region" description="Helical" evidence="1">
    <location>
        <begin position="48"/>
        <end position="69"/>
    </location>
</feature>
<dbReference type="InterPro" id="IPR042150">
    <property type="entry name" value="MmRce1-like"/>
</dbReference>
<feature type="transmembrane region" description="Helical" evidence="1">
    <location>
        <begin position="260"/>
        <end position="284"/>
    </location>
</feature>
<keyword evidence="1" id="KW-0472">Membrane</keyword>
<reference evidence="3 4" key="1">
    <citation type="submission" date="2022-08" db="EMBL/GenBank/DDBJ databases">
        <title>Genome Sequence of the sulphate-reducing bacterium, Pseudodesulfovibrio sp. SYK.</title>
        <authorList>
            <person name="Kondo R."/>
            <person name="Kataoka T."/>
        </authorList>
    </citation>
    <scope>NUCLEOTIDE SEQUENCE [LARGE SCALE GENOMIC DNA]</scope>
    <source>
        <strain evidence="3 4">SYK</strain>
    </source>
</reference>